<evidence type="ECO:0000313" key="2">
    <source>
        <dbReference type="EMBL" id="CAF5162409.1"/>
    </source>
</evidence>
<feature type="region of interest" description="Disordered" evidence="1">
    <location>
        <begin position="48"/>
        <end position="81"/>
    </location>
</feature>
<dbReference type="AlphaFoldDB" id="A0A8S3GFY8"/>
<feature type="non-terminal residue" evidence="2">
    <location>
        <position position="132"/>
    </location>
</feature>
<evidence type="ECO:0000313" key="3">
    <source>
        <dbReference type="EMBL" id="CAF5225027.1"/>
    </source>
</evidence>
<sequence>KDNKNKPTIYLPNFRLPTSAQEKGIQTASNDSAIQSADVNQRKIDANIETNSIRPSTTTIRSIEKNQSENNFDNQSTTTNRRNLRYLSQSWRVVNPQDDIQLNPRSDNNISSFFNYTKKAYPEYYFIHPDWY</sequence>
<organism evidence="2 4">
    <name type="scientific">Rotaria magnacalcarata</name>
    <dbReference type="NCBI Taxonomy" id="392030"/>
    <lineage>
        <taxon>Eukaryota</taxon>
        <taxon>Metazoa</taxon>
        <taxon>Spiralia</taxon>
        <taxon>Gnathifera</taxon>
        <taxon>Rotifera</taxon>
        <taxon>Eurotatoria</taxon>
        <taxon>Bdelloidea</taxon>
        <taxon>Philodinida</taxon>
        <taxon>Philodinidae</taxon>
        <taxon>Rotaria</taxon>
    </lineage>
</organism>
<dbReference type="Proteomes" id="UP000681967">
    <property type="component" value="Unassembled WGS sequence"/>
</dbReference>
<gene>
    <name evidence="2" type="ORF">BYL167_LOCUS74976</name>
    <name evidence="3" type="ORF">GIL414_LOCUS86402</name>
</gene>
<accession>A0A8S3GFY8</accession>
<reference evidence="2" key="1">
    <citation type="submission" date="2021-02" db="EMBL/GenBank/DDBJ databases">
        <authorList>
            <person name="Nowell W R."/>
        </authorList>
    </citation>
    <scope>NUCLEOTIDE SEQUENCE</scope>
</reference>
<dbReference type="EMBL" id="CAJOBH010267820">
    <property type="protein sequence ID" value="CAF5162409.1"/>
    <property type="molecule type" value="Genomic_DNA"/>
</dbReference>
<feature type="compositionally biased region" description="Polar residues" evidence="1">
    <location>
        <begin position="68"/>
        <end position="81"/>
    </location>
</feature>
<dbReference type="EMBL" id="CAJOBJ010374757">
    <property type="protein sequence ID" value="CAF5225027.1"/>
    <property type="molecule type" value="Genomic_DNA"/>
</dbReference>
<proteinExistence type="predicted"/>
<evidence type="ECO:0000313" key="4">
    <source>
        <dbReference type="Proteomes" id="UP000681967"/>
    </source>
</evidence>
<dbReference type="Proteomes" id="UP000681720">
    <property type="component" value="Unassembled WGS sequence"/>
</dbReference>
<evidence type="ECO:0000256" key="1">
    <source>
        <dbReference type="SAM" id="MobiDB-lite"/>
    </source>
</evidence>
<feature type="compositionally biased region" description="Polar residues" evidence="1">
    <location>
        <begin position="48"/>
        <end position="61"/>
    </location>
</feature>
<protein>
    <submittedName>
        <fullName evidence="2">Uncharacterized protein</fullName>
    </submittedName>
</protein>
<name>A0A8S3GFY8_9BILA</name>
<comment type="caution">
    <text evidence="2">The sequence shown here is derived from an EMBL/GenBank/DDBJ whole genome shotgun (WGS) entry which is preliminary data.</text>
</comment>